<comment type="caution">
    <text evidence="1">The sequence shown here is derived from an EMBL/GenBank/DDBJ whole genome shotgun (WGS) entry which is preliminary data.</text>
</comment>
<evidence type="ECO:0000313" key="2">
    <source>
        <dbReference type="Proteomes" id="UP000070080"/>
    </source>
</evidence>
<sequence length="195" mass="22435">MERISQMAKKEIALRFANEYYFASKKRKSKILDIITVTCNWSRDNTRRQLHLAYDRYISPYKSVRKIKPKKYSSQARDVLVNAWAISGQACGQYLVLQIQNGLLERLISFNELHYGRKNKGTIVSLHDPVISEIKLMSSATIDRYLANARKLFKPKSKSTTKPASYTLRNEIPFGKSYSKHDSSPGWLSTDTVAH</sequence>
<dbReference type="EMBL" id="LSCV01000008">
    <property type="protein sequence ID" value="KXB42056.1"/>
    <property type="molecule type" value="Genomic_DNA"/>
</dbReference>
<protein>
    <submittedName>
        <fullName evidence="1">Uncharacterized protein</fullName>
    </submittedName>
</protein>
<reference evidence="2" key="1">
    <citation type="submission" date="2016-01" db="EMBL/GenBank/DDBJ databases">
        <authorList>
            <person name="Mitreva M."/>
            <person name="Pepin K.H."/>
            <person name="Mihindukulasuriya K.A."/>
            <person name="Fulton R."/>
            <person name="Fronick C."/>
            <person name="O'Laughlin M."/>
            <person name="Miner T."/>
            <person name="Herter B."/>
            <person name="Rosa B.A."/>
            <person name="Cordes M."/>
            <person name="Tomlinson C."/>
            <person name="Wollam A."/>
            <person name="Palsikar V.B."/>
            <person name="Mardis E.R."/>
            <person name="Wilson R.K."/>
        </authorList>
    </citation>
    <scope>NUCLEOTIDE SEQUENCE [LARGE SCALE GENOMIC DNA]</scope>
    <source>
        <strain evidence="2">KA00274</strain>
    </source>
</reference>
<dbReference type="AlphaFoldDB" id="A0A133YFU2"/>
<name>A0A133YFU2_9FIRM</name>
<keyword evidence="2" id="KW-1185">Reference proteome</keyword>
<dbReference type="OrthoDB" id="2370461at2"/>
<dbReference type="Proteomes" id="UP000070080">
    <property type="component" value="Unassembled WGS sequence"/>
</dbReference>
<dbReference type="STRING" id="1497955.HMPREF1872_00531"/>
<organism evidence="1 2">
    <name type="scientific">Amygdalobacter nucleatus</name>
    <dbReference type="NCBI Taxonomy" id="3029274"/>
    <lineage>
        <taxon>Bacteria</taxon>
        <taxon>Bacillati</taxon>
        <taxon>Bacillota</taxon>
        <taxon>Clostridia</taxon>
        <taxon>Eubacteriales</taxon>
        <taxon>Oscillospiraceae</taxon>
        <taxon>Amygdalobacter</taxon>
    </lineage>
</organism>
<proteinExistence type="predicted"/>
<gene>
    <name evidence="1" type="ORF">HMPREF1872_00531</name>
</gene>
<accession>A0A133YFU2</accession>
<dbReference type="RefSeq" id="WP_156422952.1">
    <property type="nucleotide sequence ID" value="NZ_JARFNM010000001.1"/>
</dbReference>
<evidence type="ECO:0000313" key="1">
    <source>
        <dbReference type="EMBL" id="KXB42056.1"/>
    </source>
</evidence>